<proteinExistence type="inferred from homology"/>
<dbReference type="PANTHER" id="PTHR36191:SF4">
    <property type="entry name" value="VWFD DOMAIN-CONTAINING PROTEIN"/>
    <property type="match status" value="1"/>
</dbReference>
<dbReference type="GO" id="GO:0006396">
    <property type="term" value="P:RNA processing"/>
    <property type="evidence" value="ECO:0007669"/>
    <property type="project" value="InterPro"/>
</dbReference>
<dbReference type="GO" id="GO:0003725">
    <property type="term" value="F:double-stranded RNA binding"/>
    <property type="evidence" value="ECO:0007669"/>
    <property type="project" value="InterPro"/>
</dbReference>
<dbReference type="SMART" id="SM00535">
    <property type="entry name" value="RIBOc"/>
    <property type="match status" value="1"/>
</dbReference>
<dbReference type="SMART" id="SM00181">
    <property type="entry name" value="EGF"/>
    <property type="match status" value="1"/>
</dbReference>
<evidence type="ECO:0000313" key="12">
    <source>
        <dbReference type="EMBL" id="VDI33524.1"/>
    </source>
</evidence>
<keyword evidence="7" id="KW-0687">Ribonucleoprotein</keyword>
<dbReference type="FunFam" id="3.30.160.20:FF:000037">
    <property type="entry name" value="39S ribosomal protein L44, mitochondrial"/>
    <property type="match status" value="1"/>
</dbReference>
<comment type="caution">
    <text evidence="10">Lacks conserved residue(s) required for the propagation of feature annotation.</text>
</comment>
<evidence type="ECO:0000256" key="10">
    <source>
        <dbReference type="PROSITE-ProRule" id="PRU00076"/>
    </source>
</evidence>
<dbReference type="AlphaFoldDB" id="A0A8B6EE83"/>
<dbReference type="Proteomes" id="UP000596742">
    <property type="component" value="Unassembled WGS sequence"/>
</dbReference>
<dbReference type="PROSITE" id="PS50026">
    <property type="entry name" value="EGF_3"/>
    <property type="match status" value="1"/>
</dbReference>
<evidence type="ECO:0000259" key="11">
    <source>
        <dbReference type="PROSITE" id="PS50026"/>
    </source>
</evidence>
<evidence type="ECO:0000256" key="9">
    <source>
        <dbReference type="ARBA" id="ARBA00035187"/>
    </source>
</evidence>
<dbReference type="PANTHER" id="PTHR36191">
    <property type="entry name" value="ENDO/EXONUCLEASE/PHOSPHATASE DOMAIN-CONTAINING PROTEIN-RELATED"/>
    <property type="match status" value="1"/>
</dbReference>
<dbReference type="OrthoDB" id="444135at2759"/>
<sequence>MANGVTFEPDFAEEIRVVHDFDKRLKYVQFDIIRDAPPSNDKNNNQTNSNAQNAFDVLMRKANTQANSKVPSKHDETAPRFTGCIVRRGLNNSRKYTPMLRELYKRRIKAGPEPELHPSDAGCWNYNSEVYAFGKRYGEDFDESLLRKAFITSDYRQAEEESRRQLGIDLESVPVGVVDNSELAQKGEQIASRYIKAYLRHSYPMMLEEGIQAVHDYLMDDQMIYHIASNFGLTDLIMSTNYPPEDHTYCTAFKAVIGALAESQNEERAGLFVRDFVVSQLAGKNLMEIWDVKNPMGLLSSVLSMQGRGPPEPRLLWQSASATMLSLYHVGIYSNKQLVGRSPGETLPIAEEMAAKDALSKLMNISLDAKPLQFGEKSESWKLDFNQRNQSANDLLQTSTMDALEPCNTTILVDDITRSASRFLGSNEAEKCDTTIHGWVRLKINKTDADMPTSCIDVFRCGSSMPIWLNGTLPEIENDVVSLDVCYRGFMDCCEKRTQIQLKNCGTYNVYLLKSVDTCNARYCVAINITFKGIARVQPIEPNHDVYSNDEHMLKFRCNVNIPVENKGHVFDLKWDLNGKTILANDTNTTNIKEEDFIQQAVLTADDLKRENQTTMGFKISIRGIRGRTSKGDIGLDLMTLQKGLCSSPCGSFPCQNAGICTGNQDGTHQCSCKTGFAGSECQLI</sequence>
<dbReference type="CDD" id="cd00054">
    <property type="entry name" value="EGF_CA"/>
    <property type="match status" value="1"/>
</dbReference>
<dbReference type="Gene3D" id="3.30.160.20">
    <property type="match status" value="1"/>
</dbReference>
<dbReference type="CDD" id="cd19874">
    <property type="entry name" value="DSRM_MRPL44"/>
    <property type="match status" value="1"/>
</dbReference>
<feature type="non-terminal residue" evidence="12">
    <location>
        <position position="685"/>
    </location>
</feature>
<keyword evidence="3" id="KW-0809">Transit peptide</keyword>
<evidence type="ECO:0000256" key="3">
    <source>
        <dbReference type="ARBA" id="ARBA00022946"/>
    </source>
</evidence>
<dbReference type="GO" id="GO:0004525">
    <property type="term" value="F:ribonuclease III activity"/>
    <property type="evidence" value="ECO:0007669"/>
    <property type="project" value="InterPro"/>
</dbReference>
<comment type="caution">
    <text evidence="12">The sequence shown here is derived from an EMBL/GenBank/DDBJ whole genome shotgun (WGS) entry which is preliminary data.</text>
</comment>
<dbReference type="SUPFAM" id="SSF69065">
    <property type="entry name" value="RNase III domain-like"/>
    <property type="match status" value="1"/>
</dbReference>
<keyword evidence="13" id="KW-1185">Reference proteome</keyword>
<name>A0A8B6EE83_MYTGA</name>
<dbReference type="GO" id="GO:1990904">
    <property type="term" value="C:ribonucleoprotein complex"/>
    <property type="evidence" value="ECO:0007669"/>
    <property type="project" value="UniProtKB-KW"/>
</dbReference>
<protein>
    <recommendedName>
        <fullName evidence="9">Large ribosomal subunit protein mL44</fullName>
    </recommendedName>
</protein>
<keyword evidence="6 10" id="KW-1015">Disulfide bond</keyword>
<dbReference type="Pfam" id="PF22935">
    <property type="entry name" value="RM44_endonuclase"/>
    <property type="match status" value="1"/>
</dbReference>
<keyword evidence="4 12" id="KW-0689">Ribosomal protein</keyword>
<dbReference type="Gene3D" id="2.10.25.10">
    <property type="entry name" value="Laminin"/>
    <property type="match status" value="1"/>
</dbReference>
<dbReference type="Pfam" id="PF23283">
    <property type="entry name" value="D8C_UMOD"/>
    <property type="match status" value="1"/>
</dbReference>
<dbReference type="Pfam" id="PF22892">
    <property type="entry name" value="DSRM_MRPL44"/>
    <property type="match status" value="1"/>
</dbReference>
<evidence type="ECO:0000256" key="4">
    <source>
        <dbReference type="ARBA" id="ARBA00022980"/>
    </source>
</evidence>
<evidence type="ECO:0000256" key="2">
    <source>
        <dbReference type="ARBA" id="ARBA00022729"/>
    </source>
</evidence>
<dbReference type="Gene3D" id="1.10.1520.10">
    <property type="entry name" value="Ribonuclease III domain"/>
    <property type="match status" value="1"/>
</dbReference>
<dbReference type="GO" id="GO:0005840">
    <property type="term" value="C:ribosome"/>
    <property type="evidence" value="ECO:0007669"/>
    <property type="project" value="UniProtKB-KW"/>
</dbReference>
<comment type="similarity">
    <text evidence="8">Belongs to the ribonuclease III family. Mitochondrion-specific ribosomal protein mL44 subfamily.</text>
</comment>
<evidence type="ECO:0000256" key="1">
    <source>
        <dbReference type="ARBA" id="ARBA00004173"/>
    </source>
</evidence>
<dbReference type="InterPro" id="IPR044444">
    <property type="entry name" value="Ribosomal_mL44_DSRM_metazoa"/>
</dbReference>
<evidence type="ECO:0000256" key="6">
    <source>
        <dbReference type="ARBA" id="ARBA00023157"/>
    </source>
</evidence>
<dbReference type="PROSITE" id="PS00022">
    <property type="entry name" value="EGF_1"/>
    <property type="match status" value="1"/>
</dbReference>
<evidence type="ECO:0000256" key="7">
    <source>
        <dbReference type="ARBA" id="ARBA00023274"/>
    </source>
</evidence>
<evidence type="ECO:0000313" key="13">
    <source>
        <dbReference type="Proteomes" id="UP000596742"/>
    </source>
</evidence>
<gene>
    <name evidence="12" type="ORF">MGAL_10B017373</name>
</gene>
<evidence type="ECO:0000256" key="5">
    <source>
        <dbReference type="ARBA" id="ARBA00023128"/>
    </source>
</evidence>
<reference evidence="12" key="1">
    <citation type="submission" date="2018-11" db="EMBL/GenBank/DDBJ databases">
        <authorList>
            <person name="Alioto T."/>
            <person name="Alioto T."/>
        </authorList>
    </citation>
    <scope>NUCLEOTIDE SEQUENCE</scope>
</reference>
<keyword evidence="2" id="KW-0732">Signal</keyword>
<feature type="domain" description="EGF-like" evidence="11">
    <location>
        <begin position="647"/>
        <end position="683"/>
    </location>
</feature>
<feature type="disulfide bond" evidence="10">
    <location>
        <begin position="673"/>
        <end position="682"/>
    </location>
</feature>
<organism evidence="12 13">
    <name type="scientific">Mytilus galloprovincialis</name>
    <name type="common">Mediterranean mussel</name>
    <dbReference type="NCBI Taxonomy" id="29158"/>
    <lineage>
        <taxon>Eukaryota</taxon>
        <taxon>Metazoa</taxon>
        <taxon>Spiralia</taxon>
        <taxon>Lophotrochozoa</taxon>
        <taxon>Mollusca</taxon>
        <taxon>Bivalvia</taxon>
        <taxon>Autobranchia</taxon>
        <taxon>Pteriomorphia</taxon>
        <taxon>Mytilida</taxon>
        <taxon>Mytiloidea</taxon>
        <taxon>Mytilidae</taxon>
        <taxon>Mytilinae</taxon>
        <taxon>Mytilus</taxon>
    </lineage>
</organism>
<comment type="subcellular location">
    <subcellularLocation>
        <location evidence="1">Mitochondrion</location>
    </subcellularLocation>
</comment>
<accession>A0A8B6EE83</accession>
<dbReference type="PROSITE" id="PS01186">
    <property type="entry name" value="EGF_2"/>
    <property type="match status" value="1"/>
</dbReference>
<dbReference type="InterPro" id="IPR057774">
    <property type="entry name" value="D8C_UMOD/GP2/OIT3-like"/>
</dbReference>
<dbReference type="InterPro" id="IPR055189">
    <property type="entry name" value="RM44_endonuclase"/>
</dbReference>
<keyword evidence="5" id="KW-0496">Mitochondrion</keyword>
<dbReference type="SUPFAM" id="SSF57196">
    <property type="entry name" value="EGF/Laminin"/>
    <property type="match status" value="1"/>
</dbReference>
<keyword evidence="12" id="KW-0378">Hydrolase</keyword>
<dbReference type="EMBL" id="UYJE01005056">
    <property type="protein sequence ID" value="VDI33524.1"/>
    <property type="molecule type" value="Genomic_DNA"/>
</dbReference>
<keyword evidence="10" id="KW-0245">EGF-like domain</keyword>
<evidence type="ECO:0000256" key="8">
    <source>
        <dbReference type="ARBA" id="ARBA00024034"/>
    </source>
</evidence>
<dbReference type="InterPro" id="IPR000742">
    <property type="entry name" value="EGF"/>
</dbReference>
<dbReference type="InterPro" id="IPR036389">
    <property type="entry name" value="RNase_III_sf"/>
</dbReference>
<dbReference type="InterPro" id="IPR000999">
    <property type="entry name" value="RNase_III_dom"/>
</dbReference>
<dbReference type="GO" id="GO:0005739">
    <property type="term" value="C:mitochondrion"/>
    <property type="evidence" value="ECO:0007669"/>
    <property type="project" value="UniProtKB-SubCell"/>
</dbReference>